<accession>A0A4R5AWX5</accession>
<feature type="transmembrane region" description="Helical" evidence="6">
    <location>
        <begin position="330"/>
        <end position="351"/>
    </location>
</feature>
<evidence type="ECO:0000313" key="8">
    <source>
        <dbReference type="Proteomes" id="UP000295278"/>
    </source>
</evidence>
<dbReference type="AlphaFoldDB" id="A0A4R5AWX5"/>
<feature type="transmembrane region" description="Helical" evidence="6">
    <location>
        <begin position="422"/>
        <end position="444"/>
    </location>
</feature>
<dbReference type="InterPro" id="IPR050833">
    <property type="entry name" value="Poly_Biosynth_Transport"/>
</dbReference>
<evidence type="ECO:0000256" key="2">
    <source>
        <dbReference type="ARBA" id="ARBA00022475"/>
    </source>
</evidence>
<feature type="transmembrane region" description="Helical" evidence="6">
    <location>
        <begin position="31"/>
        <end position="50"/>
    </location>
</feature>
<keyword evidence="5 6" id="KW-0472">Membrane</keyword>
<comment type="caution">
    <text evidence="7">The sequence shown here is derived from an EMBL/GenBank/DDBJ whole genome shotgun (WGS) entry which is preliminary data.</text>
</comment>
<evidence type="ECO:0000256" key="1">
    <source>
        <dbReference type="ARBA" id="ARBA00004651"/>
    </source>
</evidence>
<dbReference type="EMBL" id="SMFM01000002">
    <property type="protein sequence ID" value="TDD77601.1"/>
    <property type="molecule type" value="Genomic_DNA"/>
</dbReference>
<proteinExistence type="predicted"/>
<feature type="transmembrane region" description="Helical" evidence="6">
    <location>
        <begin position="176"/>
        <end position="194"/>
    </location>
</feature>
<evidence type="ECO:0000313" key="7">
    <source>
        <dbReference type="EMBL" id="TDD77601.1"/>
    </source>
</evidence>
<protein>
    <submittedName>
        <fullName evidence="7">Lipopolysaccharide biosynthesis protein</fullName>
    </submittedName>
</protein>
<evidence type="ECO:0000256" key="6">
    <source>
        <dbReference type="SAM" id="Phobius"/>
    </source>
</evidence>
<feature type="transmembrane region" description="Helical" evidence="6">
    <location>
        <begin position="391"/>
        <end position="410"/>
    </location>
</feature>
<feature type="transmembrane region" description="Helical" evidence="6">
    <location>
        <begin position="120"/>
        <end position="140"/>
    </location>
</feature>
<reference evidence="7 8" key="1">
    <citation type="submission" date="2019-03" db="EMBL/GenBank/DDBJ databases">
        <title>Flavobacterium AT-3-2 sp. nov., isolated from arctic soil.</title>
        <authorList>
            <person name="Chaudhary D.K."/>
        </authorList>
    </citation>
    <scope>NUCLEOTIDE SEQUENCE [LARGE SCALE GENOMIC DNA]</scope>
    <source>
        <strain evidence="7 8">AT-3-2</strain>
    </source>
</reference>
<feature type="transmembrane region" description="Helical" evidence="6">
    <location>
        <begin position="7"/>
        <end position="25"/>
    </location>
</feature>
<keyword evidence="8" id="KW-1185">Reference proteome</keyword>
<comment type="subcellular location">
    <subcellularLocation>
        <location evidence="1">Cell membrane</location>
        <topology evidence="1">Multi-pass membrane protein</topology>
    </subcellularLocation>
</comment>
<evidence type="ECO:0000256" key="4">
    <source>
        <dbReference type="ARBA" id="ARBA00022989"/>
    </source>
</evidence>
<dbReference type="PANTHER" id="PTHR30250:SF26">
    <property type="entry name" value="PSMA PROTEIN"/>
    <property type="match status" value="1"/>
</dbReference>
<dbReference type="GO" id="GO:0005886">
    <property type="term" value="C:plasma membrane"/>
    <property type="evidence" value="ECO:0007669"/>
    <property type="project" value="UniProtKB-SubCell"/>
</dbReference>
<feature type="transmembrane region" description="Helical" evidence="6">
    <location>
        <begin position="215"/>
        <end position="233"/>
    </location>
</feature>
<organism evidence="7 8">
    <name type="scientific">Flavobacterium caseinilyticum</name>
    <dbReference type="NCBI Taxonomy" id="2541732"/>
    <lineage>
        <taxon>Bacteria</taxon>
        <taxon>Pseudomonadati</taxon>
        <taxon>Bacteroidota</taxon>
        <taxon>Flavobacteriia</taxon>
        <taxon>Flavobacteriales</taxon>
        <taxon>Flavobacteriaceae</taxon>
        <taxon>Flavobacterium</taxon>
    </lineage>
</organism>
<keyword evidence="2" id="KW-1003">Cell membrane</keyword>
<feature type="transmembrane region" description="Helical" evidence="6">
    <location>
        <begin position="456"/>
        <end position="477"/>
    </location>
</feature>
<keyword evidence="4 6" id="KW-1133">Transmembrane helix</keyword>
<dbReference type="OrthoDB" id="5365632at2"/>
<gene>
    <name evidence="7" type="ORF">E0F89_05335</name>
</gene>
<sequence>MFLYIRMIITMVVSLYTSRVVLNTLGIEDYGIYIIIGGVVTLFSFFNSAMSSATQRFLAFDIGTNDEVKLKQTFNATLNIHIGIAILVLILAETIGLWFVNYKLNVPIEKMNAINWVYQFSIFALLVGVVQVPYNALIIARERMNIYAIFSIVEVSLKLFILYLLIVSPFDKLKTYAVLMFFVTILIAIFYTYYCKRNFTESIYKFFYEKQLYKILISYSGWNIFGNIAAVARGQGINILLNLFFGTVLNAAFGITLQVQGAVQVFVANFQMAVNPQIIKNYANGNTKQSLNLIFQSAKFSYFLLFLIVCPILFSIDFILKIWLINPPKYTAIFVTLALINLLIDSVSGPLMTGIQATGKIKWYQIVIGSFIFLNLPIAYVLLKIYNKPELVFFSSIIISCISFLFRLYYVRNSLKLSVIDFFKQVVSKIFVVSFIVLVMILFFNRIDVSLSEFQIVMIRSFYIIIITIIAISLFGISKNERLFIKQFIFNKISK</sequence>
<evidence type="ECO:0000256" key="3">
    <source>
        <dbReference type="ARBA" id="ARBA00022692"/>
    </source>
</evidence>
<feature type="transmembrane region" description="Helical" evidence="6">
    <location>
        <begin position="302"/>
        <end position="324"/>
    </location>
</feature>
<keyword evidence="3 6" id="KW-0812">Transmembrane</keyword>
<dbReference type="PANTHER" id="PTHR30250">
    <property type="entry name" value="PST FAMILY PREDICTED COLANIC ACID TRANSPORTER"/>
    <property type="match status" value="1"/>
</dbReference>
<feature type="transmembrane region" description="Helical" evidence="6">
    <location>
        <begin position="78"/>
        <end position="100"/>
    </location>
</feature>
<feature type="transmembrane region" description="Helical" evidence="6">
    <location>
        <begin position="363"/>
        <end position="385"/>
    </location>
</feature>
<name>A0A4R5AWX5_9FLAO</name>
<dbReference type="Proteomes" id="UP000295278">
    <property type="component" value="Unassembled WGS sequence"/>
</dbReference>
<feature type="transmembrane region" description="Helical" evidence="6">
    <location>
        <begin position="147"/>
        <end position="170"/>
    </location>
</feature>
<evidence type="ECO:0000256" key="5">
    <source>
        <dbReference type="ARBA" id="ARBA00023136"/>
    </source>
</evidence>